<dbReference type="RefSeq" id="XP_024665104.1">
    <property type="nucleotide sequence ID" value="XM_024809336.1"/>
</dbReference>
<dbReference type="Pfam" id="PF00149">
    <property type="entry name" value="Metallophos"/>
    <property type="match status" value="1"/>
</dbReference>
<keyword evidence="7" id="KW-0862">Zinc</keyword>
<dbReference type="InterPro" id="IPR029052">
    <property type="entry name" value="Metallo-depent_PP-like"/>
</dbReference>
<keyword evidence="5" id="KW-0479">Metal-binding</keyword>
<gene>
    <name evidence="16" type="ORF">B9G98_02779</name>
</gene>
<comment type="cofactor">
    <cofactor evidence="1">
        <name>Zn(2+)</name>
        <dbReference type="ChEBI" id="CHEBI:29105"/>
    </cofactor>
</comment>
<evidence type="ECO:0000256" key="1">
    <source>
        <dbReference type="ARBA" id="ARBA00001947"/>
    </source>
</evidence>
<feature type="domain" description="Serine/threonine specific protein phosphatases" evidence="15">
    <location>
        <begin position="154"/>
        <end position="159"/>
    </location>
</feature>
<comment type="catalytic activity">
    <reaction evidence="12 13">
        <text>O-phospho-L-threonyl-[protein] + H2O = L-threonyl-[protein] + phosphate</text>
        <dbReference type="Rhea" id="RHEA:47004"/>
        <dbReference type="Rhea" id="RHEA-COMP:11060"/>
        <dbReference type="Rhea" id="RHEA-COMP:11605"/>
        <dbReference type="ChEBI" id="CHEBI:15377"/>
        <dbReference type="ChEBI" id="CHEBI:30013"/>
        <dbReference type="ChEBI" id="CHEBI:43474"/>
        <dbReference type="ChEBI" id="CHEBI:61977"/>
        <dbReference type="EC" id="3.1.3.16"/>
    </reaction>
</comment>
<dbReference type="InterPro" id="IPR043360">
    <property type="entry name" value="PP2B"/>
</dbReference>
<dbReference type="EMBL" id="NDIQ01000021">
    <property type="protein sequence ID" value="PRT55159.1"/>
    <property type="molecule type" value="Genomic_DNA"/>
</dbReference>
<evidence type="ECO:0000256" key="6">
    <source>
        <dbReference type="ARBA" id="ARBA00022801"/>
    </source>
</evidence>
<dbReference type="STRING" id="45607.A0A2T0FJL1"/>
<dbReference type="InterPro" id="IPR041751">
    <property type="entry name" value="MPP_PP2B"/>
</dbReference>
<reference evidence="16 17" key="1">
    <citation type="submission" date="2017-04" db="EMBL/GenBank/DDBJ databases">
        <title>Genome sequencing of [Candida] sorbophila.</title>
        <authorList>
            <person name="Ahn J.O."/>
        </authorList>
    </citation>
    <scope>NUCLEOTIDE SEQUENCE [LARGE SCALE GENOMIC DNA]</scope>
    <source>
        <strain evidence="16 17">DS02</strain>
    </source>
</reference>
<accession>A0A2T0FJL1</accession>
<dbReference type="InterPro" id="IPR006186">
    <property type="entry name" value="Ser/Thr-sp_prot-phosphatase"/>
</dbReference>
<keyword evidence="6 13" id="KW-0378">Hydrolase</keyword>
<feature type="region of interest" description="Disordered" evidence="14">
    <location>
        <begin position="388"/>
        <end position="426"/>
    </location>
</feature>
<comment type="similarity">
    <text evidence="3">Belongs to the PPP phosphatase family. PP-2B subfamily.</text>
</comment>
<evidence type="ECO:0000256" key="2">
    <source>
        <dbReference type="ARBA" id="ARBA00001965"/>
    </source>
</evidence>
<dbReference type="InterPro" id="IPR004843">
    <property type="entry name" value="Calcineurin-like_PHP"/>
</dbReference>
<evidence type="ECO:0000256" key="8">
    <source>
        <dbReference type="ARBA" id="ARBA00022860"/>
    </source>
</evidence>
<dbReference type="AlphaFoldDB" id="A0A2T0FJL1"/>
<organism evidence="16 17">
    <name type="scientific">Wickerhamiella sorbophila</name>
    <dbReference type="NCBI Taxonomy" id="45607"/>
    <lineage>
        <taxon>Eukaryota</taxon>
        <taxon>Fungi</taxon>
        <taxon>Dikarya</taxon>
        <taxon>Ascomycota</taxon>
        <taxon>Saccharomycotina</taxon>
        <taxon>Dipodascomycetes</taxon>
        <taxon>Dipodascales</taxon>
        <taxon>Trichomonascaceae</taxon>
        <taxon>Wickerhamiella</taxon>
    </lineage>
</organism>
<dbReference type="OrthoDB" id="5593063at2759"/>
<evidence type="ECO:0000259" key="15">
    <source>
        <dbReference type="PROSITE" id="PS00125"/>
    </source>
</evidence>
<dbReference type="GO" id="GO:0005516">
    <property type="term" value="F:calmodulin binding"/>
    <property type="evidence" value="ECO:0007669"/>
    <property type="project" value="UniProtKB-KW"/>
</dbReference>
<evidence type="ECO:0000256" key="3">
    <source>
        <dbReference type="ARBA" id="ARBA00009905"/>
    </source>
</evidence>
<evidence type="ECO:0000256" key="4">
    <source>
        <dbReference type="ARBA" id="ARBA00011112"/>
    </source>
</evidence>
<evidence type="ECO:0000256" key="9">
    <source>
        <dbReference type="ARBA" id="ARBA00022912"/>
    </source>
</evidence>
<dbReference type="GO" id="GO:0046872">
    <property type="term" value="F:metal ion binding"/>
    <property type="evidence" value="ECO:0007669"/>
    <property type="project" value="UniProtKB-KW"/>
</dbReference>
<dbReference type="GO" id="GO:0097720">
    <property type="term" value="P:calcineurin-mediated signaling"/>
    <property type="evidence" value="ECO:0007669"/>
    <property type="project" value="InterPro"/>
</dbReference>
<dbReference type="EC" id="3.1.3.16" evidence="13"/>
<protein>
    <recommendedName>
        <fullName evidence="13">Serine/threonine-protein phosphatase</fullName>
        <ecNumber evidence="13">3.1.3.16</ecNumber>
    </recommendedName>
</protein>
<sequence>MGTRDATVYVTEEGREMSTVERAVKDVPCPPSKPPLDEELFDETGKRPRLEFLRQFLFDEGRLTEKQAMYIIRKGTKLFRKEPNVLHVPAPVTVCGDIHGQYYDLMKLFEVGGDPAQTRYLFMGDYVDRGYFSIECVLYLWSLKIWYPDTMFFLRGNHECRHLTNYFTFRKECEHKYSTRIYDACMESFDALPLAAIMNKQFLCVHGGLSPDLRTIEDIEKINRFQEPPTRGLMCDLLWSDPHEDFGSEPDVVATSKYVHNSVRGCSYFYTYQATCDFLKRNNLLSVIRAHEAQDAGYRTYKKTESTGFPSLMTIFSAPNYLDAYNNKAAILKYESNVLNIRQFNASPHPYWLPNFIDVFTWSLPFVGEKVSEMLMAILNLCSEEELDKDSDPKKSEKVLASSSLHKEKSEEPPKPMAASDAPEDEKFSKLRNKILAIGRLSRMFSVLREEAESISEFKLSSGHSLPKGTLMFGSAGVQGAISSFDEARKADMENEGLPPTAEEQETRIEIARRDSVKRVTQDRVFEEQLERIADKLAR</sequence>
<dbReference type="PROSITE" id="PS00125">
    <property type="entry name" value="SER_THR_PHOSPHATASE"/>
    <property type="match status" value="1"/>
</dbReference>
<evidence type="ECO:0000256" key="5">
    <source>
        <dbReference type="ARBA" id="ARBA00022723"/>
    </source>
</evidence>
<comment type="cofactor">
    <cofactor evidence="2">
        <name>Fe(3+)</name>
        <dbReference type="ChEBI" id="CHEBI:29034"/>
    </cofactor>
</comment>
<dbReference type="Proteomes" id="UP000238350">
    <property type="component" value="Unassembled WGS sequence"/>
</dbReference>
<evidence type="ECO:0000256" key="12">
    <source>
        <dbReference type="ARBA" id="ARBA00048336"/>
    </source>
</evidence>
<evidence type="ECO:0000256" key="14">
    <source>
        <dbReference type="SAM" id="MobiDB-lite"/>
    </source>
</evidence>
<comment type="subunit">
    <text evidence="4">Composed of two components (A and B), the A component is the catalytic subunit and the B component confers calcium sensitivity.</text>
</comment>
<dbReference type="Gene3D" id="3.60.21.10">
    <property type="match status" value="1"/>
</dbReference>
<keyword evidence="8" id="KW-0112">Calmodulin-binding</keyword>
<evidence type="ECO:0000256" key="7">
    <source>
        <dbReference type="ARBA" id="ARBA00022833"/>
    </source>
</evidence>
<keyword evidence="17" id="KW-1185">Reference proteome</keyword>
<evidence type="ECO:0000256" key="10">
    <source>
        <dbReference type="ARBA" id="ARBA00023004"/>
    </source>
</evidence>
<keyword evidence="9" id="KW-0904">Protein phosphatase</keyword>
<evidence type="ECO:0000313" key="16">
    <source>
        <dbReference type="EMBL" id="PRT55159.1"/>
    </source>
</evidence>
<evidence type="ECO:0000313" key="17">
    <source>
        <dbReference type="Proteomes" id="UP000238350"/>
    </source>
</evidence>
<proteinExistence type="inferred from homology"/>
<name>A0A2T0FJL1_9ASCO</name>
<comment type="catalytic activity">
    <reaction evidence="11">
        <text>O-phospho-L-seryl-[protein] + H2O = L-seryl-[protein] + phosphate</text>
        <dbReference type="Rhea" id="RHEA:20629"/>
        <dbReference type="Rhea" id="RHEA-COMP:9863"/>
        <dbReference type="Rhea" id="RHEA-COMP:11604"/>
        <dbReference type="ChEBI" id="CHEBI:15377"/>
        <dbReference type="ChEBI" id="CHEBI:29999"/>
        <dbReference type="ChEBI" id="CHEBI:43474"/>
        <dbReference type="ChEBI" id="CHEBI:83421"/>
        <dbReference type="EC" id="3.1.3.16"/>
    </reaction>
</comment>
<dbReference type="SMART" id="SM00156">
    <property type="entry name" value="PP2Ac"/>
    <property type="match status" value="1"/>
</dbReference>
<comment type="caution">
    <text evidence="16">The sequence shown here is derived from an EMBL/GenBank/DDBJ whole genome shotgun (WGS) entry which is preliminary data.</text>
</comment>
<dbReference type="PANTHER" id="PTHR45673">
    <property type="entry name" value="SERINE/THREONINE-PROTEIN PHOSPHATASE 2B CATALYTIC SUBUNIT 1-RELATED"/>
    <property type="match status" value="1"/>
</dbReference>
<keyword evidence="10" id="KW-0408">Iron</keyword>
<evidence type="ECO:0000256" key="13">
    <source>
        <dbReference type="RuleBase" id="RU004273"/>
    </source>
</evidence>
<dbReference type="FunFam" id="3.60.21.10:FF:000002">
    <property type="entry name" value="Serine/threonine-protein phosphatase"/>
    <property type="match status" value="1"/>
</dbReference>
<dbReference type="GeneID" id="36516527"/>
<feature type="compositionally biased region" description="Basic and acidic residues" evidence="14">
    <location>
        <begin position="405"/>
        <end position="414"/>
    </location>
</feature>
<dbReference type="GO" id="GO:0033192">
    <property type="term" value="F:calmodulin-dependent protein phosphatase activity"/>
    <property type="evidence" value="ECO:0007669"/>
    <property type="project" value="InterPro"/>
</dbReference>
<dbReference type="SUPFAM" id="SSF56300">
    <property type="entry name" value="Metallo-dependent phosphatases"/>
    <property type="match status" value="1"/>
</dbReference>
<dbReference type="CDD" id="cd07416">
    <property type="entry name" value="MPP_PP2B"/>
    <property type="match status" value="1"/>
</dbReference>
<dbReference type="PRINTS" id="PR00114">
    <property type="entry name" value="STPHPHTASE"/>
</dbReference>
<evidence type="ECO:0000256" key="11">
    <source>
        <dbReference type="ARBA" id="ARBA00047761"/>
    </source>
</evidence>